<dbReference type="InterPro" id="IPR053719">
    <property type="entry name" value="Lipogen_MT_Stabilize_sf"/>
</dbReference>
<gene>
    <name evidence="7" type="primary">thrsp</name>
</gene>
<organism evidence="6 7">
    <name type="scientific">Ictalurus punctatus</name>
    <name type="common">Channel catfish</name>
    <name type="synonym">Silurus punctatus</name>
    <dbReference type="NCBI Taxonomy" id="7998"/>
    <lineage>
        <taxon>Eukaryota</taxon>
        <taxon>Metazoa</taxon>
        <taxon>Chordata</taxon>
        <taxon>Craniata</taxon>
        <taxon>Vertebrata</taxon>
        <taxon>Euteleostomi</taxon>
        <taxon>Actinopterygii</taxon>
        <taxon>Neopterygii</taxon>
        <taxon>Teleostei</taxon>
        <taxon>Ostariophysi</taxon>
        <taxon>Siluriformes</taxon>
        <taxon>Ictaluridae</taxon>
        <taxon>Ictalurus</taxon>
    </lineage>
</organism>
<comment type="similarity">
    <text evidence="3">Belongs to the SPOT14 family.</text>
</comment>
<evidence type="ECO:0000313" key="7">
    <source>
        <dbReference type="RefSeq" id="XP_017347008.1"/>
    </source>
</evidence>
<evidence type="ECO:0000256" key="4">
    <source>
        <dbReference type="ARBA" id="ARBA00022490"/>
    </source>
</evidence>
<evidence type="ECO:0000256" key="2">
    <source>
        <dbReference type="ARBA" id="ARBA00004496"/>
    </source>
</evidence>
<dbReference type="GO" id="GO:0005634">
    <property type="term" value="C:nucleus"/>
    <property type="evidence" value="ECO:0007669"/>
    <property type="project" value="UniProtKB-SubCell"/>
</dbReference>
<dbReference type="CTD" id="7069"/>
<evidence type="ECO:0000256" key="3">
    <source>
        <dbReference type="ARBA" id="ARBA00009488"/>
    </source>
</evidence>
<dbReference type="GeneID" id="108278275"/>
<evidence type="ECO:0000256" key="5">
    <source>
        <dbReference type="ARBA" id="ARBA00023242"/>
    </source>
</evidence>
<dbReference type="GO" id="GO:0046890">
    <property type="term" value="P:regulation of lipid biosynthetic process"/>
    <property type="evidence" value="ECO:0007669"/>
    <property type="project" value="TreeGrafter"/>
</dbReference>
<evidence type="ECO:0000313" key="6">
    <source>
        <dbReference type="Proteomes" id="UP000221080"/>
    </source>
</evidence>
<protein>
    <submittedName>
        <fullName evidence="7">Mid1-interacting protein 1-B-like</fullName>
    </submittedName>
</protein>
<dbReference type="OMA" id="YMDIIGV"/>
<dbReference type="Gene3D" id="6.10.140.1610">
    <property type="match status" value="1"/>
</dbReference>
<sequence length="138" mass="15789">MQCEETRLNRKSLLLALKRYSTAVIDMEQTILLPSLLRDVPSEDDVDCEAAENSKDMYEYYHMLKVIRNTVESGLVPYDDGNTKTHTALYKSLEPLPETDPEAFFYFHLRGLFSVMGTLTKKSQDLTDKYLDIVGIGN</sequence>
<accession>A0A2D0SWE6</accession>
<keyword evidence="6" id="KW-1185">Reference proteome</keyword>
<reference evidence="7" key="2">
    <citation type="submission" date="2025-08" db="UniProtKB">
        <authorList>
            <consortium name="RefSeq"/>
        </authorList>
    </citation>
    <scope>IDENTIFICATION</scope>
    <source>
        <tissue evidence="7">Blood</tissue>
    </source>
</reference>
<dbReference type="PANTHER" id="PTHR14315">
    <property type="entry name" value="SPOT14 FAMILY MEMBER"/>
    <property type="match status" value="1"/>
</dbReference>
<dbReference type="GO" id="GO:0005829">
    <property type="term" value="C:cytosol"/>
    <property type="evidence" value="ECO:0007669"/>
    <property type="project" value="TreeGrafter"/>
</dbReference>
<dbReference type="STRING" id="7998.ENSIPUP00000031221"/>
<dbReference type="AlphaFoldDB" id="A0A2D0SWE6"/>
<dbReference type="Proteomes" id="UP000221080">
    <property type="component" value="Chromosome 17"/>
</dbReference>
<proteinExistence type="inferred from homology"/>
<dbReference type="InterPro" id="IPR009786">
    <property type="entry name" value="Spot_14"/>
</dbReference>
<reference evidence="6" key="1">
    <citation type="journal article" date="2016" name="Nat. Commun.">
        <title>The channel catfish genome sequence provides insights into the evolution of scale formation in teleosts.</title>
        <authorList>
            <person name="Liu Z."/>
            <person name="Liu S."/>
            <person name="Yao J."/>
            <person name="Bao L."/>
            <person name="Zhang J."/>
            <person name="Li Y."/>
            <person name="Jiang C."/>
            <person name="Sun L."/>
            <person name="Wang R."/>
            <person name="Zhang Y."/>
            <person name="Zhou T."/>
            <person name="Zeng Q."/>
            <person name="Fu Q."/>
            <person name="Gao S."/>
            <person name="Li N."/>
            <person name="Koren S."/>
            <person name="Jiang Y."/>
            <person name="Zimin A."/>
            <person name="Xu P."/>
            <person name="Phillippy A.M."/>
            <person name="Geng X."/>
            <person name="Song L."/>
            <person name="Sun F."/>
            <person name="Li C."/>
            <person name="Wang X."/>
            <person name="Chen A."/>
            <person name="Jin Y."/>
            <person name="Yuan Z."/>
            <person name="Yang Y."/>
            <person name="Tan S."/>
            <person name="Peatman E."/>
            <person name="Lu J."/>
            <person name="Qin Z."/>
            <person name="Dunham R."/>
            <person name="Li Z."/>
            <person name="Sonstegard T."/>
            <person name="Feng J."/>
            <person name="Danzmann R.G."/>
            <person name="Schroeder S."/>
            <person name="Scheffler B."/>
            <person name="Duke M.V."/>
            <person name="Ballard L."/>
            <person name="Kucuktas H."/>
            <person name="Kaltenboeck L."/>
            <person name="Liu H."/>
            <person name="Armbruster J."/>
            <person name="Xie Y."/>
            <person name="Kirby M.L."/>
            <person name="Tian Y."/>
            <person name="Flanagan M.E."/>
            <person name="Mu W."/>
            <person name="Waldbieser G.C."/>
        </authorList>
    </citation>
    <scope>NUCLEOTIDE SEQUENCE [LARGE SCALE GENOMIC DNA]</scope>
    <source>
        <strain evidence="6">SDA103</strain>
    </source>
</reference>
<dbReference type="RefSeq" id="XP_017347008.1">
    <property type="nucleotide sequence ID" value="XM_017491519.3"/>
</dbReference>
<dbReference type="OrthoDB" id="9450804at2759"/>
<name>A0A2D0SWE6_ICTPU</name>
<dbReference type="KEGG" id="ipu:108278275"/>
<keyword evidence="5" id="KW-0539">Nucleus</keyword>
<comment type="subcellular location">
    <subcellularLocation>
        <location evidence="2">Cytoplasm</location>
    </subcellularLocation>
    <subcellularLocation>
        <location evidence="1">Nucleus</location>
    </subcellularLocation>
</comment>
<evidence type="ECO:0000256" key="1">
    <source>
        <dbReference type="ARBA" id="ARBA00004123"/>
    </source>
</evidence>
<keyword evidence="4" id="KW-0963">Cytoplasm</keyword>
<dbReference type="Pfam" id="PF07084">
    <property type="entry name" value="Spot_14"/>
    <property type="match status" value="1"/>
</dbReference>
<dbReference type="PANTHER" id="PTHR14315:SF20">
    <property type="entry name" value="SIMILAR TO VERTEBRATE MID1 INTERACTING-LIKE PROTEIN"/>
    <property type="match status" value="1"/>
</dbReference>